<evidence type="ECO:0000313" key="2">
    <source>
        <dbReference type="Proteomes" id="UP000315095"/>
    </source>
</evidence>
<proteinExistence type="predicted"/>
<dbReference type="Proteomes" id="UP000315095">
    <property type="component" value="Unassembled WGS sequence"/>
</dbReference>
<name>A0A4P5NSW9_9PROT</name>
<organism evidence="1 2">
    <name type="scientific">Komagataeibacter diospyri</name>
    <dbReference type="NCBI Taxonomy" id="1932662"/>
    <lineage>
        <taxon>Bacteria</taxon>
        <taxon>Pseudomonadati</taxon>
        <taxon>Pseudomonadota</taxon>
        <taxon>Alphaproteobacteria</taxon>
        <taxon>Acetobacterales</taxon>
        <taxon>Acetobacteraceae</taxon>
        <taxon>Komagataeibacter</taxon>
    </lineage>
</organism>
<dbReference type="EMBL" id="BDLU01000024">
    <property type="protein sequence ID" value="GCE82615.1"/>
    <property type="molecule type" value="Genomic_DNA"/>
</dbReference>
<protein>
    <recommendedName>
        <fullName evidence="3">HutD family protein</fullName>
    </recommendedName>
</protein>
<comment type="caution">
    <text evidence="1">The sequence shown here is derived from an EMBL/GenBank/DDBJ whole genome shotgun (WGS) entry which is preliminary data.</text>
</comment>
<dbReference type="AlphaFoldDB" id="A0A4P5NSW9"/>
<keyword evidence="2" id="KW-1185">Reference proteome</keyword>
<dbReference type="InterPro" id="IPR010282">
    <property type="entry name" value="Uncharacterised_HutD/Ves"/>
</dbReference>
<dbReference type="InterPro" id="IPR011051">
    <property type="entry name" value="RmlC_Cupin_sf"/>
</dbReference>
<dbReference type="InterPro" id="IPR014710">
    <property type="entry name" value="RmlC-like_jellyroll"/>
</dbReference>
<gene>
    <name evidence="1" type="ORF">MSKU9_0756</name>
</gene>
<dbReference type="SUPFAM" id="SSF51182">
    <property type="entry name" value="RmlC-like cupins"/>
    <property type="match status" value="1"/>
</dbReference>
<dbReference type="Pfam" id="PF05962">
    <property type="entry name" value="HutD"/>
    <property type="match status" value="1"/>
</dbReference>
<accession>A0A4P5NSW9</accession>
<reference evidence="2" key="1">
    <citation type="submission" date="2017-01" db="EMBL/GenBank/DDBJ databases">
        <title>Komagataeibacter sp. MSKU9 whole genome sequencing project.</title>
        <authorList>
            <person name="Matsutani M."/>
            <person name="Naloka K."/>
            <person name="Theeragool G."/>
            <person name="Yakushi T."/>
            <person name="Matsushita K."/>
        </authorList>
    </citation>
    <scope>NUCLEOTIDE SEQUENCE [LARGE SCALE GENOMIC DNA]</scope>
    <source>
        <strain evidence="2">MSKU9</strain>
    </source>
</reference>
<sequence length="182" mass="19797">MTPRVFSIQTLPVSAWKNGQGITRTLTDAPGWRVSIATIDRSCPFSTYSGMQRQQALLSGDGLELITPTHESLQLERAGPVLSFSGAVPLTCRLKGGAVTVLNVMFVPDRFPHAGIRSVTTAFLPDAIQDTIIVPVRGSWRVTCINNVVRHVTTGNIMRGRIQYIAPIADHDTLCYVASSCM</sequence>
<accession>A0A4P5NVM5</accession>
<evidence type="ECO:0000313" key="1">
    <source>
        <dbReference type="EMBL" id="GCE82615.1"/>
    </source>
</evidence>
<dbReference type="Gene3D" id="2.60.120.10">
    <property type="entry name" value="Jelly Rolls"/>
    <property type="match status" value="1"/>
</dbReference>
<dbReference type="OrthoDB" id="9800082at2"/>
<dbReference type="PANTHER" id="PTHR37943">
    <property type="entry name" value="PROTEIN VES"/>
    <property type="match status" value="1"/>
</dbReference>
<dbReference type="PANTHER" id="PTHR37943:SF1">
    <property type="entry name" value="PROTEIN VES"/>
    <property type="match status" value="1"/>
</dbReference>
<dbReference type="RefSeq" id="WP_141260010.1">
    <property type="nucleotide sequence ID" value="NZ_BDLU01000024.1"/>
</dbReference>
<evidence type="ECO:0008006" key="3">
    <source>
        <dbReference type="Google" id="ProtNLM"/>
    </source>
</evidence>